<evidence type="ECO:0000313" key="2">
    <source>
        <dbReference type="Proteomes" id="UP000814140"/>
    </source>
</evidence>
<proteinExistence type="predicted"/>
<protein>
    <submittedName>
        <fullName evidence="1">Uncharacterized protein</fullName>
    </submittedName>
</protein>
<name>A0ACB8SET5_9AGAM</name>
<reference evidence="1" key="2">
    <citation type="journal article" date="2022" name="New Phytol.">
        <title>Evolutionary transition to the ectomycorrhizal habit in the genomes of a hyperdiverse lineage of mushroom-forming fungi.</title>
        <authorList>
            <person name="Looney B."/>
            <person name="Miyauchi S."/>
            <person name="Morin E."/>
            <person name="Drula E."/>
            <person name="Courty P.E."/>
            <person name="Kohler A."/>
            <person name="Kuo A."/>
            <person name="LaButti K."/>
            <person name="Pangilinan J."/>
            <person name="Lipzen A."/>
            <person name="Riley R."/>
            <person name="Andreopoulos W."/>
            <person name="He G."/>
            <person name="Johnson J."/>
            <person name="Nolan M."/>
            <person name="Tritt A."/>
            <person name="Barry K.W."/>
            <person name="Grigoriev I.V."/>
            <person name="Nagy L.G."/>
            <person name="Hibbett D."/>
            <person name="Henrissat B."/>
            <person name="Matheny P.B."/>
            <person name="Labbe J."/>
            <person name="Martin F.M."/>
        </authorList>
    </citation>
    <scope>NUCLEOTIDE SEQUENCE</scope>
    <source>
        <strain evidence="1">HHB10654</strain>
    </source>
</reference>
<dbReference type="EMBL" id="MU277352">
    <property type="protein sequence ID" value="KAI0054752.1"/>
    <property type="molecule type" value="Genomic_DNA"/>
</dbReference>
<sequence>MNHITFADVLVVPTGGRWPSIQRLSVTPVAFTDPYGLQTISDTTASVPHPEVFMEHIAKDTPQAWGSQIIPALDGMNKEFTQPYILYYPSLSQDGMPFPINNTLAEIQGKKFDKERAWRGNLVIAKYTDKTYTRLTHMSIADYPVLKNYLSTHYPP</sequence>
<feature type="non-terminal residue" evidence="1">
    <location>
        <position position="156"/>
    </location>
</feature>
<comment type="caution">
    <text evidence="1">The sequence shown here is derived from an EMBL/GenBank/DDBJ whole genome shotgun (WGS) entry which is preliminary data.</text>
</comment>
<evidence type="ECO:0000313" key="1">
    <source>
        <dbReference type="EMBL" id="KAI0054752.1"/>
    </source>
</evidence>
<organism evidence="1 2">
    <name type="scientific">Artomyces pyxidatus</name>
    <dbReference type="NCBI Taxonomy" id="48021"/>
    <lineage>
        <taxon>Eukaryota</taxon>
        <taxon>Fungi</taxon>
        <taxon>Dikarya</taxon>
        <taxon>Basidiomycota</taxon>
        <taxon>Agaricomycotina</taxon>
        <taxon>Agaricomycetes</taxon>
        <taxon>Russulales</taxon>
        <taxon>Auriscalpiaceae</taxon>
        <taxon>Artomyces</taxon>
    </lineage>
</organism>
<dbReference type="Proteomes" id="UP000814140">
    <property type="component" value="Unassembled WGS sequence"/>
</dbReference>
<keyword evidence="2" id="KW-1185">Reference proteome</keyword>
<accession>A0ACB8SET5</accession>
<gene>
    <name evidence="1" type="ORF">BV25DRAFT_1789715</name>
</gene>
<reference evidence="1" key="1">
    <citation type="submission" date="2021-03" db="EMBL/GenBank/DDBJ databases">
        <authorList>
            <consortium name="DOE Joint Genome Institute"/>
            <person name="Ahrendt S."/>
            <person name="Looney B.P."/>
            <person name="Miyauchi S."/>
            <person name="Morin E."/>
            <person name="Drula E."/>
            <person name="Courty P.E."/>
            <person name="Chicoki N."/>
            <person name="Fauchery L."/>
            <person name="Kohler A."/>
            <person name="Kuo A."/>
            <person name="Labutti K."/>
            <person name="Pangilinan J."/>
            <person name="Lipzen A."/>
            <person name="Riley R."/>
            <person name="Andreopoulos W."/>
            <person name="He G."/>
            <person name="Johnson J."/>
            <person name="Barry K.W."/>
            <person name="Grigoriev I.V."/>
            <person name="Nagy L."/>
            <person name="Hibbett D."/>
            <person name="Henrissat B."/>
            <person name="Matheny P.B."/>
            <person name="Labbe J."/>
            <person name="Martin F."/>
        </authorList>
    </citation>
    <scope>NUCLEOTIDE SEQUENCE</scope>
    <source>
        <strain evidence="1">HHB10654</strain>
    </source>
</reference>